<evidence type="ECO:0000313" key="2">
    <source>
        <dbReference type="Proteomes" id="UP000604661"/>
    </source>
</evidence>
<organism evidence="1 2">
    <name type="scientific">Nostoc linckia FACHB-391</name>
    <dbReference type="NCBI Taxonomy" id="2692906"/>
    <lineage>
        <taxon>Bacteria</taxon>
        <taxon>Bacillati</taxon>
        <taxon>Cyanobacteriota</taxon>
        <taxon>Cyanophyceae</taxon>
        <taxon>Nostocales</taxon>
        <taxon>Nostocaceae</taxon>
        <taxon>Nostoc</taxon>
    </lineage>
</organism>
<evidence type="ECO:0000313" key="1">
    <source>
        <dbReference type="EMBL" id="MBD2560241.1"/>
    </source>
</evidence>
<gene>
    <name evidence="1" type="ORF">H6G95_06320</name>
</gene>
<dbReference type="RefSeq" id="WP_190891971.1">
    <property type="nucleotide sequence ID" value="NZ_JACJTE010000004.1"/>
</dbReference>
<comment type="caution">
    <text evidence="1">The sequence shown here is derived from an EMBL/GenBank/DDBJ whole genome shotgun (WGS) entry which is preliminary data.</text>
</comment>
<accession>A0ABR8ES83</accession>
<sequence>MSENTKSQNHQWFRDLSGKEQETLAAGQIPNIPNEGMPAENNFFIQQTNIQTTADNTLKLANGDVSSQNTKYIFSQFTLGSSIKIWLPNFPLFRNKADDSIVN</sequence>
<name>A0ABR8ES83_NOSLI</name>
<dbReference type="Proteomes" id="UP000604661">
    <property type="component" value="Unassembled WGS sequence"/>
</dbReference>
<keyword evidence="2" id="KW-1185">Reference proteome</keyword>
<dbReference type="EMBL" id="JACJTE010000004">
    <property type="protein sequence ID" value="MBD2560241.1"/>
    <property type="molecule type" value="Genomic_DNA"/>
</dbReference>
<protein>
    <submittedName>
        <fullName evidence="1">Uncharacterized protein</fullName>
    </submittedName>
</protein>
<reference evidence="1 2" key="1">
    <citation type="journal article" date="2020" name="ISME J.">
        <title>Comparative genomics reveals insights into cyanobacterial evolution and habitat adaptation.</title>
        <authorList>
            <person name="Chen M.Y."/>
            <person name="Teng W.K."/>
            <person name="Zhao L."/>
            <person name="Hu C.X."/>
            <person name="Zhou Y.K."/>
            <person name="Han B.P."/>
            <person name="Song L.R."/>
            <person name="Shu W.S."/>
        </authorList>
    </citation>
    <scope>NUCLEOTIDE SEQUENCE [LARGE SCALE GENOMIC DNA]</scope>
    <source>
        <strain evidence="1 2">FACHB-391</strain>
    </source>
</reference>
<proteinExistence type="predicted"/>